<evidence type="ECO:0008006" key="4">
    <source>
        <dbReference type="Google" id="ProtNLM"/>
    </source>
</evidence>
<name>A0A5J5EW27_9PEZI</name>
<accession>A0A5J5EW27</accession>
<dbReference type="Proteomes" id="UP000326924">
    <property type="component" value="Unassembled WGS sequence"/>
</dbReference>
<evidence type="ECO:0000256" key="1">
    <source>
        <dbReference type="SAM" id="MobiDB-lite"/>
    </source>
</evidence>
<organism evidence="2 3">
    <name type="scientific">Sphaerosporella brunnea</name>
    <dbReference type="NCBI Taxonomy" id="1250544"/>
    <lineage>
        <taxon>Eukaryota</taxon>
        <taxon>Fungi</taxon>
        <taxon>Dikarya</taxon>
        <taxon>Ascomycota</taxon>
        <taxon>Pezizomycotina</taxon>
        <taxon>Pezizomycetes</taxon>
        <taxon>Pezizales</taxon>
        <taxon>Pyronemataceae</taxon>
        <taxon>Sphaerosporella</taxon>
    </lineage>
</organism>
<keyword evidence="3" id="KW-1185">Reference proteome</keyword>
<evidence type="ECO:0000313" key="2">
    <source>
        <dbReference type="EMBL" id="KAA8904275.1"/>
    </source>
</evidence>
<reference evidence="2 3" key="1">
    <citation type="submission" date="2019-09" db="EMBL/GenBank/DDBJ databases">
        <title>Draft genome of the ectomycorrhizal ascomycete Sphaerosporella brunnea.</title>
        <authorList>
            <consortium name="DOE Joint Genome Institute"/>
            <person name="Benucci G.M."/>
            <person name="Marozzi G."/>
            <person name="Antonielli L."/>
            <person name="Sanchez S."/>
            <person name="Marco P."/>
            <person name="Wang X."/>
            <person name="Falini L.B."/>
            <person name="Barry K."/>
            <person name="Haridas S."/>
            <person name="Lipzen A."/>
            <person name="Labutti K."/>
            <person name="Grigoriev I.V."/>
            <person name="Murat C."/>
            <person name="Martin F."/>
            <person name="Albertini E."/>
            <person name="Donnini D."/>
            <person name="Bonito G."/>
        </authorList>
    </citation>
    <scope>NUCLEOTIDE SEQUENCE [LARGE SCALE GENOMIC DNA]</scope>
    <source>
        <strain evidence="2 3">Sb_GMNB300</strain>
    </source>
</reference>
<dbReference type="EMBL" id="VXIS01000110">
    <property type="protein sequence ID" value="KAA8904275.1"/>
    <property type="molecule type" value="Genomic_DNA"/>
</dbReference>
<sequence length="193" mass="21506">MGMEDFNCSPMVAPPRSPTSPEAATPDPSPLIIPSPPANWRHDETTQSPQMGDFNFSPIRSSSSSSPNDAAIDSSPMEFNFDIRFVFLRPRNPALLRLVASRMWISSLPGEGLVVAGFVGLEFEGVSKILRILDHSRSGTNKKNLQFLIEWNDYSGDTQWLQLDDLRNARNLGPVDWRAAAAKARQKSKEYWG</sequence>
<dbReference type="AlphaFoldDB" id="A0A5J5EW27"/>
<dbReference type="InParanoid" id="A0A5J5EW27"/>
<proteinExistence type="predicted"/>
<protein>
    <recommendedName>
        <fullName evidence="4">Chromo domain-containing protein</fullName>
    </recommendedName>
</protein>
<feature type="compositionally biased region" description="Low complexity" evidence="1">
    <location>
        <begin position="54"/>
        <end position="71"/>
    </location>
</feature>
<comment type="caution">
    <text evidence="2">The sequence shown here is derived from an EMBL/GenBank/DDBJ whole genome shotgun (WGS) entry which is preliminary data.</text>
</comment>
<evidence type="ECO:0000313" key="3">
    <source>
        <dbReference type="Proteomes" id="UP000326924"/>
    </source>
</evidence>
<feature type="compositionally biased region" description="Pro residues" evidence="1">
    <location>
        <begin position="27"/>
        <end position="37"/>
    </location>
</feature>
<gene>
    <name evidence="2" type="ORF">FN846DRAFT_907858</name>
</gene>
<feature type="region of interest" description="Disordered" evidence="1">
    <location>
        <begin position="1"/>
        <end position="71"/>
    </location>
</feature>